<dbReference type="AlphaFoldDB" id="A0A3B0RXT4"/>
<sequence>MKKTTKILLLSTGVLFAVSGAAFAHQTAPKVFTGGTGATTNAVNIYQPTQNEPPVDSAEESPAIIVNKTIIYNIRQPEHETRAQRRKRTLGHRYLGFIKQYRGYRYPF</sequence>
<accession>A0A3B0RXT4</accession>
<proteinExistence type="predicted"/>
<gene>
    <name evidence="1" type="ORF">MNBD_ALPHA08-974</name>
</gene>
<evidence type="ECO:0000313" key="1">
    <source>
        <dbReference type="EMBL" id="VAV97177.1"/>
    </source>
</evidence>
<protein>
    <submittedName>
        <fullName evidence="1">Uncharacterized protein</fullName>
    </submittedName>
</protein>
<name>A0A3B0RXT4_9ZZZZ</name>
<dbReference type="EMBL" id="UOEC01000140">
    <property type="protein sequence ID" value="VAV97177.1"/>
    <property type="molecule type" value="Genomic_DNA"/>
</dbReference>
<organism evidence="1">
    <name type="scientific">hydrothermal vent metagenome</name>
    <dbReference type="NCBI Taxonomy" id="652676"/>
    <lineage>
        <taxon>unclassified sequences</taxon>
        <taxon>metagenomes</taxon>
        <taxon>ecological metagenomes</taxon>
    </lineage>
</organism>
<reference evidence="1" key="1">
    <citation type="submission" date="2018-06" db="EMBL/GenBank/DDBJ databases">
        <authorList>
            <person name="Zhirakovskaya E."/>
        </authorList>
    </citation>
    <scope>NUCLEOTIDE SEQUENCE</scope>
</reference>